<reference evidence="1 3" key="1">
    <citation type="journal article" date="2011" name="Nature">
        <title>The Medicago genome provides insight into the evolution of rhizobial symbioses.</title>
        <authorList>
            <person name="Young N.D."/>
            <person name="Debelle F."/>
            <person name="Oldroyd G.E."/>
            <person name="Geurts R."/>
            <person name="Cannon S.B."/>
            <person name="Udvardi M.K."/>
            <person name="Benedito V.A."/>
            <person name="Mayer K.F."/>
            <person name="Gouzy J."/>
            <person name="Schoof H."/>
            <person name="Van de Peer Y."/>
            <person name="Proost S."/>
            <person name="Cook D.R."/>
            <person name="Meyers B.C."/>
            <person name="Spannagl M."/>
            <person name="Cheung F."/>
            <person name="De Mita S."/>
            <person name="Krishnakumar V."/>
            <person name="Gundlach H."/>
            <person name="Zhou S."/>
            <person name="Mudge J."/>
            <person name="Bharti A.K."/>
            <person name="Murray J.D."/>
            <person name="Naoumkina M.A."/>
            <person name="Rosen B."/>
            <person name="Silverstein K.A."/>
            <person name="Tang H."/>
            <person name="Rombauts S."/>
            <person name="Zhao P.X."/>
            <person name="Zhou P."/>
            <person name="Barbe V."/>
            <person name="Bardou P."/>
            <person name="Bechner M."/>
            <person name="Bellec A."/>
            <person name="Berger A."/>
            <person name="Berges H."/>
            <person name="Bidwell S."/>
            <person name="Bisseling T."/>
            <person name="Choisne N."/>
            <person name="Couloux A."/>
            <person name="Denny R."/>
            <person name="Deshpande S."/>
            <person name="Dai X."/>
            <person name="Doyle J.J."/>
            <person name="Dudez A.M."/>
            <person name="Farmer A.D."/>
            <person name="Fouteau S."/>
            <person name="Franken C."/>
            <person name="Gibelin C."/>
            <person name="Gish J."/>
            <person name="Goldstein S."/>
            <person name="Gonzalez A.J."/>
            <person name="Green P.J."/>
            <person name="Hallab A."/>
            <person name="Hartog M."/>
            <person name="Hua A."/>
            <person name="Humphray S.J."/>
            <person name="Jeong D.H."/>
            <person name="Jing Y."/>
            <person name="Jocker A."/>
            <person name="Kenton S.M."/>
            <person name="Kim D.J."/>
            <person name="Klee K."/>
            <person name="Lai H."/>
            <person name="Lang C."/>
            <person name="Lin S."/>
            <person name="Macmil S.L."/>
            <person name="Magdelenat G."/>
            <person name="Matthews L."/>
            <person name="McCorrison J."/>
            <person name="Monaghan E.L."/>
            <person name="Mun J.H."/>
            <person name="Najar F.Z."/>
            <person name="Nicholson C."/>
            <person name="Noirot C."/>
            <person name="O'Bleness M."/>
            <person name="Paule C.R."/>
            <person name="Poulain J."/>
            <person name="Prion F."/>
            <person name="Qin B."/>
            <person name="Qu C."/>
            <person name="Retzel E.F."/>
            <person name="Riddle C."/>
            <person name="Sallet E."/>
            <person name="Samain S."/>
            <person name="Samson N."/>
            <person name="Sanders I."/>
            <person name="Saurat O."/>
            <person name="Scarpelli C."/>
            <person name="Schiex T."/>
            <person name="Segurens B."/>
            <person name="Severin A.J."/>
            <person name="Sherrier D.J."/>
            <person name="Shi R."/>
            <person name="Sims S."/>
            <person name="Singer S.R."/>
            <person name="Sinharoy S."/>
            <person name="Sterck L."/>
            <person name="Viollet A."/>
            <person name="Wang B.B."/>
            <person name="Wang K."/>
            <person name="Wang M."/>
            <person name="Wang X."/>
            <person name="Warfsmann J."/>
            <person name="Weissenbach J."/>
            <person name="White D.D."/>
            <person name="White J.D."/>
            <person name="Wiley G.B."/>
            <person name="Wincker P."/>
            <person name="Xing Y."/>
            <person name="Yang L."/>
            <person name="Yao Z."/>
            <person name="Ying F."/>
            <person name="Zhai J."/>
            <person name="Zhou L."/>
            <person name="Zuber A."/>
            <person name="Denarie J."/>
            <person name="Dixon R.A."/>
            <person name="May G.D."/>
            <person name="Schwartz D.C."/>
            <person name="Rogers J."/>
            <person name="Quetier F."/>
            <person name="Town C.D."/>
            <person name="Roe B.A."/>
        </authorList>
    </citation>
    <scope>NUCLEOTIDE SEQUENCE [LARGE SCALE GENOMIC DNA]</scope>
    <source>
        <strain evidence="1">A17</strain>
        <strain evidence="2 3">cv. Jemalong A17</strain>
    </source>
</reference>
<proteinExistence type="predicted"/>
<evidence type="ECO:0000313" key="2">
    <source>
        <dbReference type="EnsemblPlants" id="AET01584"/>
    </source>
</evidence>
<evidence type="ECO:0000313" key="3">
    <source>
        <dbReference type="Proteomes" id="UP000002051"/>
    </source>
</evidence>
<dbReference type="PaxDb" id="3880-AET01584"/>
<sequence length="226" mass="26186">MYKLSKVEYPKTRSKQQDEDKITRVGDTCAYNNNNISYSLIKIWVRLGSFDSGLGTTSLFVKGKTFVQQKIPLNPNALSSGLFFYKIVQSSCVMYANHHKTEDVQLFILKLDFAPITAISHDLRNLQRLPNIKPNLRLHVFPPETSFIVRIILKELTNIIEIYGIIEIETVLDMLLSLSHLSLTSKFRTYIFSYYGDELVDRSRTYPPNTIWDHVTIHQPPPQYRN</sequence>
<dbReference type="AlphaFoldDB" id="G7LHG8"/>
<dbReference type="EnsemblPlants" id="AET01584">
    <property type="protein sequence ID" value="AET01584"/>
    <property type="gene ID" value="MTR_8g017200"/>
</dbReference>
<protein>
    <submittedName>
        <fullName evidence="1 2">Uncharacterized protein</fullName>
    </submittedName>
</protein>
<dbReference type="HOGENOM" id="CLU_1226427_0_0_1"/>
<reference evidence="1 3" key="2">
    <citation type="journal article" date="2014" name="BMC Genomics">
        <title>An improved genome release (version Mt4.0) for the model legume Medicago truncatula.</title>
        <authorList>
            <person name="Tang H."/>
            <person name="Krishnakumar V."/>
            <person name="Bidwell S."/>
            <person name="Rosen B."/>
            <person name="Chan A."/>
            <person name="Zhou S."/>
            <person name="Gentzbittel L."/>
            <person name="Childs K.L."/>
            <person name="Yandell M."/>
            <person name="Gundlach H."/>
            <person name="Mayer K.F."/>
            <person name="Schwartz D.C."/>
            <person name="Town C.D."/>
        </authorList>
    </citation>
    <scope>GENOME REANNOTATION</scope>
    <source>
        <strain evidence="2 3">cv. Jemalong A17</strain>
    </source>
</reference>
<keyword evidence="3" id="KW-1185">Reference proteome</keyword>
<organism evidence="1 3">
    <name type="scientific">Medicago truncatula</name>
    <name type="common">Barrel medic</name>
    <name type="synonym">Medicago tribuloides</name>
    <dbReference type="NCBI Taxonomy" id="3880"/>
    <lineage>
        <taxon>Eukaryota</taxon>
        <taxon>Viridiplantae</taxon>
        <taxon>Streptophyta</taxon>
        <taxon>Embryophyta</taxon>
        <taxon>Tracheophyta</taxon>
        <taxon>Spermatophyta</taxon>
        <taxon>Magnoliopsida</taxon>
        <taxon>eudicotyledons</taxon>
        <taxon>Gunneridae</taxon>
        <taxon>Pentapetalae</taxon>
        <taxon>rosids</taxon>
        <taxon>fabids</taxon>
        <taxon>Fabales</taxon>
        <taxon>Fabaceae</taxon>
        <taxon>Papilionoideae</taxon>
        <taxon>50 kb inversion clade</taxon>
        <taxon>NPAAA clade</taxon>
        <taxon>Hologalegina</taxon>
        <taxon>IRL clade</taxon>
        <taxon>Trifolieae</taxon>
        <taxon>Medicago</taxon>
    </lineage>
</organism>
<reference evidence="2" key="3">
    <citation type="submission" date="2015-04" db="UniProtKB">
        <authorList>
            <consortium name="EnsemblPlants"/>
        </authorList>
    </citation>
    <scope>IDENTIFICATION</scope>
    <source>
        <strain evidence="2">cv. Jemalong A17</strain>
    </source>
</reference>
<evidence type="ECO:0000313" key="1">
    <source>
        <dbReference type="EMBL" id="AET01584.1"/>
    </source>
</evidence>
<dbReference type="EMBL" id="CM001224">
    <property type="protein sequence ID" value="AET01584.1"/>
    <property type="molecule type" value="Genomic_DNA"/>
</dbReference>
<accession>G7LHG8</accession>
<gene>
    <name evidence="1" type="ordered locus">MTR_8g017200</name>
</gene>
<dbReference type="Proteomes" id="UP000002051">
    <property type="component" value="Chromosome 8"/>
</dbReference>
<name>G7LHG8_MEDTR</name>